<organism evidence="2 3">
    <name type="scientific">Plectus sambesii</name>
    <dbReference type="NCBI Taxonomy" id="2011161"/>
    <lineage>
        <taxon>Eukaryota</taxon>
        <taxon>Metazoa</taxon>
        <taxon>Ecdysozoa</taxon>
        <taxon>Nematoda</taxon>
        <taxon>Chromadorea</taxon>
        <taxon>Plectida</taxon>
        <taxon>Plectina</taxon>
        <taxon>Plectoidea</taxon>
        <taxon>Plectidae</taxon>
        <taxon>Plectus</taxon>
    </lineage>
</organism>
<protein>
    <submittedName>
        <fullName evidence="3">Uncharacterized protein</fullName>
    </submittedName>
</protein>
<name>A0A914V156_9BILA</name>
<dbReference type="Proteomes" id="UP000887566">
    <property type="component" value="Unplaced"/>
</dbReference>
<evidence type="ECO:0000256" key="1">
    <source>
        <dbReference type="SAM" id="MobiDB-lite"/>
    </source>
</evidence>
<sequence length="116" mass="12918">MPICPSSLEELSLDCLVANVQDFVEHKKGEVDDEEAVDPLVRPPASSPAEWPPLPAEVGNKLLNKVRERGSLNQHSLKFFTSDRVRLTEVDLTACEVSLNSLRVLRDHRLDSLSLS</sequence>
<keyword evidence="2" id="KW-1185">Reference proteome</keyword>
<feature type="compositionally biased region" description="Pro residues" evidence="1">
    <location>
        <begin position="41"/>
        <end position="54"/>
    </location>
</feature>
<evidence type="ECO:0000313" key="3">
    <source>
        <dbReference type="WBParaSite" id="PSAMB.scaffold14398size1902.g36037.t1"/>
    </source>
</evidence>
<dbReference type="WBParaSite" id="PSAMB.scaffold14398size1902.g36037.t1">
    <property type="protein sequence ID" value="PSAMB.scaffold14398size1902.g36037.t1"/>
    <property type="gene ID" value="PSAMB.scaffold14398size1902.g36037"/>
</dbReference>
<feature type="region of interest" description="Disordered" evidence="1">
    <location>
        <begin position="34"/>
        <end position="54"/>
    </location>
</feature>
<evidence type="ECO:0000313" key="2">
    <source>
        <dbReference type="Proteomes" id="UP000887566"/>
    </source>
</evidence>
<dbReference type="AlphaFoldDB" id="A0A914V156"/>
<accession>A0A914V156</accession>
<reference evidence="3" key="1">
    <citation type="submission" date="2022-11" db="UniProtKB">
        <authorList>
            <consortium name="WormBaseParasite"/>
        </authorList>
    </citation>
    <scope>IDENTIFICATION</scope>
</reference>
<proteinExistence type="predicted"/>